<name>A0AAN4ZDX1_9BILA</name>
<feature type="domain" description="PHD-type" evidence="6">
    <location>
        <begin position="146"/>
        <end position="196"/>
    </location>
</feature>
<evidence type="ECO:0000259" key="6">
    <source>
        <dbReference type="PROSITE" id="PS50016"/>
    </source>
</evidence>
<keyword evidence="4" id="KW-0862">Zinc</keyword>
<feature type="non-terminal residue" evidence="8">
    <location>
        <position position="1"/>
    </location>
</feature>
<feature type="domain" description="PHD-type" evidence="7">
    <location>
        <begin position="200"/>
        <end position="320"/>
    </location>
</feature>
<evidence type="ECO:0000259" key="7">
    <source>
        <dbReference type="PROSITE" id="PS51805"/>
    </source>
</evidence>
<dbReference type="InterPro" id="IPR034732">
    <property type="entry name" value="EPHD"/>
</dbReference>
<dbReference type="InterPro" id="IPR019787">
    <property type="entry name" value="Znf_PHD-finger"/>
</dbReference>
<protein>
    <recommendedName>
        <fullName evidence="10">PHD finger motif containing protein</fullName>
    </recommendedName>
</protein>
<dbReference type="GO" id="GO:0008270">
    <property type="term" value="F:zinc ion binding"/>
    <property type="evidence" value="ECO:0007669"/>
    <property type="project" value="UniProtKB-KW"/>
</dbReference>
<dbReference type="InterPro" id="IPR011011">
    <property type="entry name" value="Znf_FYVE_PHD"/>
</dbReference>
<dbReference type="EMBL" id="BTRK01000002">
    <property type="protein sequence ID" value="GMR38184.1"/>
    <property type="molecule type" value="Genomic_DNA"/>
</dbReference>
<dbReference type="InterPro" id="IPR050701">
    <property type="entry name" value="Histone_Mod_Regulator"/>
</dbReference>
<sequence>LFSYFMRSILMAPSKKRKVDADKVNEQASAVAECERNYKQKTGTDTLELAKAEFKPVNYVVKDQNYKLPEKFIKDEPKNEEEIEQKIEYEVDDEDLLWLEETNKMRKREYKRMIEEEEFEFVVDRFEKETFRKSQSRPKEGDNEKLGGCCICGGNDYNNVNTIVYCEMCQIGVHQFCYGVLHLPIGSWLCRKCKLAPDTPVKCELCPMIGAALKPTAEGKWAHVACAIWIPEVHIDNAPLKAIEGVGEALKANEKRKCSVCKRDDGAVVQCCRKKCSRSFHVTCAQNAGLQMKEEWPAETTIISSDVNAAKRSLYCSSHGSRSQFSEKNYGELKREAAENIRASRAGGERDARSFWTGALPELDSETIDDIAATVGERSVAEDIWAFYLYKRTKRGGEQLLERLENPPNMAARLARKELLAKLIAANASSPEKNEEALVEQKKKIRVSRVKGSVPSTLMKMPKLEREYEKMEIETARDMPNLDLEDDLMDIEENLMDSEMPNLTERG</sequence>
<dbReference type="PANTHER" id="PTHR13793:SF107">
    <property type="entry name" value="BROMODOMAIN-CONTAINING PROTEIN HOMOLOG"/>
    <property type="match status" value="1"/>
</dbReference>
<dbReference type="SMART" id="SM00249">
    <property type="entry name" value="PHD"/>
    <property type="match status" value="2"/>
</dbReference>
<keyword evidence="2" id="KW-0677">Repeat</keyword>
<accession>A0AAN4ZDX1</accession>
<dbReference type="Pfam" id="PF10513">
    <property type="entry name" value="EPL1"/>
    <property type="match status" value="1"/>
</dbReference>
<dbReference type="SUPFAM" id="SSF57903">
    <property type="entry name" value="FYVE/PHD zinc finger"/>
    <property type="match status" value="2"/>
</dbReference>
<dbReference type="GO" id="GO:0006357">
    <property type="term" value="P:regulation of transcription by RNA polymerase II"/>
    <property type="evidence" value="ECO:0007669"/>
    <property type="project" value="TreeGrafter"/>
</dbReference>
<dbReference type="Pfam" id="PF13831">
    <property type="entry name" value="PHD_2"/>
    <property type="match status" value="1"/>
</dbReference>
<organism evidence="8 9">
    <name type="scientific">Pristionchus mayeri</name>
    <dbReference type="NCBI Taxonomy" id="1317129"/>
    <lineage>
        <taxon>Eukaryota</taxon>
        <taxon>Metazoa</taxon>
        <taxon>Ecdysozoa</taxon>
        <taxon>Nematoda</taxon>
        <taxon>Chromadorea</taxon>
        <taxon>Rhabditida</taxon>
        <taxon>Rhabditina</taxon>
        <taxon>Diplogasteromorpha</taxon>
        <taxon>Diplogasteroidea</taxon>
        <taxon>Neodiplogasteridae</taxon>
        <taxon>Pristionchus</taxon>
    </lineage>
</organism>
<evidence type="ECO:0000256" key="1">
    <source>
        <dbReference type="ARBA" id="ARBA00022723"/>
    </source>
</evidence>
<evidence type="ECO:0000256" key="4">
    <source>
        <dbReference type="ARBA" id="ARBA00022833"/>
    </source>
</evidence>
<evidence type="ECO:0000313" key="9">
    <source>
        <dbReference type="Proteomes" id="UP001328107"/>
    </source>
</evidence>
<reference evidence="9" key="1">
    <citation type="submission" date="2022-10" db="EMBL/GenBank/DDBJ databases">
        <title>Genome assembly of Pristionchus species.</title>
        <authorList>
            <person name="Yoshida K."/>
            <person name="Sommer R.J."/>
        </authorList>
    </citation>
    <scope>NUCLEOTIDE SEQUENCE [LARGE SCALE GENOMIC DNA]</scope>
    <source>
        <strain evidence="9">RS5460</strain>
    </source>
</reference>
<dbReference type="PROSITE" id="PS51805">
    <property type="entry name" value="EPHD"/>
    <property type="match status" value="1"/>
</dbReference>
<dbReference type="Proteomes" id="UP001328107">
    <property type="component" value="Unassembled WGS sequence"/>
</dbReference>
<dbReference type="InterPro" id="IPR001965">
    <property type="entry name" value="Znf_PHD"/>
</dbReference>
<proteinExistence type="predicted"/>
<evidence type="ECO:0000256" key="5">
    <source>
        <dbReference type="PROSITE-ProRule" id="PRU00146"/>
    </source>
</evidence>
<keyword evidence="9" id="KW-1185">Reference proteome</keyword>
<dbReference type="PROSITE" id="PS50016">
    <property type="entry name" value="ZF_PHD_2"/>
    <property type="match status" value="1"/>
</dbReference>
<dbReference type="InterPro" id="IPR019786">
    <property type="entry name" value="Zinc_finger_PHD-type_CS"/>
</dbReference>
<evidence type="ECO:0000313" key="8">
    <source>
        <dbReference type="EMBL" id="GMR38184.1"/>
    </source>
</evidence>
<dbReference type="CDD" id="cd15492">
    <property type="entry name" value="PHD_BRPF_JADE_like"/>
    <property type="match status" value="1"/>
</dbReference>
<keyword evidence="1" id="KW-0479">Metal-binding</keyword>
<evidence type="ECO:0008006" key="10">
    <source>
        <dbReference type="Google" id="ProtNLM"/>
    </source>
</evidence>
<dbReference type="InterPro" id="IPR019542">
    <property type="entry name" value="Enhancer_polycomb-like_N"/>
</dbReference>
<evidence type="ECO:0000256" key="3">
    <source>
        <dbReference type="ARBA" id="ARBA00022771"/>
    </source>
</evidence>
<gene>
    <name evidence="8" type="ORF">PMAYCL1PPCAC_08379</name>
</gene>
<dbReference type="InterPro" id="IPR013083">
    <property type="entry name" value="Znf_RING/FYVE/PHD"/>
</dbReference>
<dbReference type="AlphaFoldDB" id="A0AAN4ZDX1"/>
<keyword evidence="3 5" id="KW-0863">Zinc-finger</keyword>
<dbReference type="Gene3D" id="3.30.40.10">
    <property type="entry name" value="Zinc/RING finger domain, C3HC4 (zinc finger)"/>
    <property type="match status" value="2"/>
</dbReference>
<dbReference type="Pfam" id="PF13832">
    <property type="entry name" value="zf-HC5HC2H_2"/>
    <property type="match status" value="1"/>
</dbReference>
<dbReference type="PROSITE" id="PS01359">
    <property type="entry name" value="ZF_PHD_1"/>
    <property type="match status" value="1"/>
</dbReference>
<evidence type="ECO:0000256" key="2">
    <source>
        <dbReference type="ARBA" id="ARBA00022737"/>
    </source>
</evidence>
<comment type="caution">
    <text evidence="8">The sequence shown here is derived from an EMBL/GenBank/DDBJ whole genome shotgun (WGS) entry which is preliminary data.</text>
</comment>
<dbReference type="PANTHER" id="PTHR13793">
    <property type="entry name" value="PHD FINGER PROTEINS"/>
    <property type="match status" value="1"/>
</dbReference>